<dbReference type="GO" id="GO:0008792">
    <property type="term" value="F:arginine decarboxylase activity"/>
    <property type="evidence" value="ECO:0007669"/>
    <property type="project" value="UniProtKB-EC"/>
</dbReference>
<proteinExistence type="predicted"/>
<keyword evidence="3" id="KW-0210">Decarboxylase</keyword>
<dbReference type="InterPro" id="IPR016105">
    <property type="entry name" value="Pyr-dep_his/arg-deCO2ase_sand"/>
</dbReference>
<reference evidence="7" key="1">
    <citation type="journal article" date="2020" name="Nature">
        <title>Giant virus diversity and host interactions through global metagenomics.</title>
        <authorList>
            <person name="Schulz F."/>
            <person name="Roux S."/>
            <person name="Paez-Espino D."/>
            <person name="Jungbluth S."/>
            <person name="Walsh D.A."/>
            <person name="Denef V.J."/>
            <person name="McMahon K.D."/>
            <person name="Konstantinidis K.T."/>
            <person name="Eloe-Fadrosh E.A."/>
            <person name="Kyrpides N.C."/>
            <person name="Woyke T."/>
        </authorList>
    </citation>
    <scope>NUCLEOTIDE SEQUENCE</scope>
    <source>
        <strain evidence="7">GVMAG-M-3300023184-167</strain>
    </source>
</reference>
<name>A0A6C0HSI2_9ZZZZ</name>
<dbReference type="SUPFAM" id="SSF56271">
    <property type="entry name" value="Pyruvoyl-dependent histidine and arginine decarboxylases"/>
    <property type="match status" value="1"/>
</dbReference>
<evidence type="ECO:0000313" key="7">
    <source>
        <dbReference type="EMBL" id="QHT83340.1"/>
    </source>
</evidence>
<keyword evidence="4" id="KW-0456">Lyase</keyword>
<dbReference type="SFLD" id="SFLDG01170">
    <property type="entry name" value="Pyruvoyl-dependent_arginine_de"/>
    <property type="match status" value="1"/>
</dbReference>
<dbReference type="AlphaFoldDB" id="A0A6C0HSI2"/>
<dbReference type="Pfam" id="PF01862">
    <property type="entry name" value="PvlArgDC"/>
    <property type="match status" value="1"/>
</dbReference>
<dbReference type="InterPro" id="IPR016104">
    <property type="entry name" value="Pyr-dep_his/arg-deCO2ase"/>
</dbReference>
<keyword evidence="5" id="KW-0670">Pyruvate</keyword>
<sequence length="209" mass="22804">MILGNRIPYEYFATTGKGQSAAGSEGLKYETGSYDAALTVAGIENCNVIEYTSVIPTGAKQISKEEGLKRLKWGEVMECIKAQSNGDKGSFISAAVITTDVYNEDNTYLGGFALEYSGSGKKEDVIASLSLSLKGLIQRRGYGTVGDVEIFANNKTSKGYTLYPGKIFIYESMNVKEEHGTVFAALCWVSYKFPTAKKGSRKKTRNFLN</sequence>
<dbReference type="PANTHER" id="PTHR40438">
    <property type="entry name" value="PYRUVOYL-DEPENDENT ARGININE DECARBOXYLASE"/>
    <property type="match status" value="1"/>
</dbReference>
<dbReference type="EMBL" id="MN740008">
    <property type="protein sequence ID" value="QHT83340.1"/>
    <property type="molecule type" value="Genomic_DNA"/>
</dbReference>
<comment type="cofactor">
    <cofactor evidence="1">
        <name>pyruvate</name>
        <dbReference type="ChEBI" id="CHEBI:15361"/>
    </cofactor>
</comment>
<evidence type="ECO:0000256" key="4">
    <source>
        <dbReference type="ARBA" id="ARBA00023239"/>
    </source>
</evidence>
<protein>
    <recommendedName>
        <fullName evidence="2">arginine decarboxylase</fullName>
        <ecNumber evidence="2">4.1.1.19</ecNumber>
    </recommendedName>
</protein>
<dbReference type="EC" id="4.1.1.19" evidence="2"/>
<dbReference type="PANTHER" id="PTHR40438:SF1">
    <property type="entry name" value="PYRUVOYL-DEPENDENT ARGININE DECARBOXYLASE"/>
    <property type="match status" value="1"/>
</dbReference>
<dbReference type="GO" id="GO:0006527">
    <property type="term" value="P:L-arginine catabolic process"/>
    <property type="evidence" value="ECO:0007669"/>
    <property type="project" value="InterPro"/>
</dbReference>
<evidence type="ECO:0000256" key="3">
    <source>
        <dbReference type="ARBA" id="ARBA00022793"/>
    </source>
</evidence>
<accession>A0A6C0HSI2</accession>
<evidence type="ECO:0000256" key="5">
    <source>
        <dbReference type="ARBA" id="ARBA00023317"/>
    </source>
</evidence>
<comment type="catalytic activity">
    <reaction evidence="6">
        <text>L-arginine + H(+) = agmatine + CO2</text>
        <dbReference type="Rhea" id="RHEA:17641"/>
        <dbReference type="ChEBI" id="CHEBI:15378"/>
        <dbReference type="ChEBI" id="CHEBI:16526"/>
        <dbReference type="ChEBI" id="CHEBI:32682"/>
        <dbReference type="ChEBI" id="CHEBI:58145"/>
        <dbReference type="EC" id="4.1.1.19"/>
    </reaction>
</comment>
<organism evidence="7">
    <name type="scientific">viral metagenome</name>
    <dbReference type="NCBI Taxonomy" id="1070528"/>
    <lineage>
        <taxon>unclassified sequences</taxon>
        <taxon>metagenomes</taxon>
        <taxon>organismal metagenomes</taxon>
    </lineage>
</organism>
<evidence type="ECO:0000256" key="2">
    <source>
        <dbReference type="ARBA" id="ARBA00012426"/>
    </source>
</evidence>
<evidence type="ECO:0000256" key="6">
    <source>
        <dbReference type="ARBA" id="ARBA00049309"/>
    </source>
</evidence>
<dbReference type="Gene3D" id="3.50.20.10">
    <property type="entry name" value="Pyruvoyl-Dependent Histidine Decarboxylase, subunit B"/>
    <property type="match status" value="1"/>
</dbReference>
<evidence type="ECO:0000256" key="1">
    <source>
        <dbReference type="ARBA" id="ARBA00001928"/>
    </source>
</evidence>
<dbReference type="InterPro" id="IPR002724">
    <property type="entry name" value="Pyruvoyl-dep_arg_deCO2ase"/>
</dbReference>